<comment type="subcellular location">
    <subcellularLocation>
        <location evidence="1">Membrane</location>
        <topology evidence="1">Multi-pass membrane protein</topology>
    </subcellularLocation>
</comment>
<feature type="transmembrane region" description="Helical" evidence="6">
    <location>
        <begin position="542"/>
        <end position="562"/>
    </location>
</feature>
<feature type="compositionally biased region" description="Basic and acidic residues" evidence="5">
    <location>
        <begin position="1"/>
        <end position="37"/>
    </location>
</feature>
<feature type="transmembrane region" description="Helical" evidence="6">
    <location>
        <begin position="155"/>
        <end position="174"/>
    </location>
</feature>
<protein>
    <submittedName>
        <fullName evidence="8">MFS multidrug resistance transporter</fullName>
    </submittedName>
</protein>
<dbReference type="InterPro" id="IPR020846">
    <property type="entry name" value="MFS_dom"/>
</dbReference>
<evidence type="ECO:0000256" key="3">
    <source>
        <dbReference type="ARBA" id="ARBA00022989"/>
    </source>
</evidence>
<evidence type="ECO:0000256" key="4">
    <source>
        <dbReference type="ARBA" id="ARBA00023136"/>
    </source>
</evidence>
<feature type="region of interest" description="Disordered" evidence="5">
    <location>
        <begin position="1"/>
        <end position="84"/>
    </location>
</feature>
<keyword evidence="4 6" id="KW-0472">Membrane</keyword>
<dbReference type="Gene3D" id="1.20.1250.20">
    <property type="entry name" value="MFS general substrate transporter like domains"/>
    <property type="match status" value="1"/>
</dbReference>
<feature type="transmembrane region" description="Helical" evidence="6">
    <location>
        <begin position="398"/>
        <end position="420"/>
    </location>
</feature>
<evidence type="ECO:0000256" key="2">
    <source>
        <dbReference type="ARBA" id="ARBA00022692"/>
    </source>
</evidence>
<dbReference type="Proteomes" id="UP000034112">
    <property type="component" value="Unassembled WGS sequence"/>
</dbReference>
<comment type="caution">
    <text evidence="8">The sequence shown here is derived from an EMBL/GenBank/DDBJ whole genome shotgun (WGS) entry which is preliminary data.</text>
</comment>
<sequence length="581" mass="63627">MLFGEDSEKGITVENIDRMALDEETKRQPSENIDTNRVDGSPDSEREADIPSDGPQGHNKQLQDVQVPSKDPTGENVSKIPKPVPHQERRGLFSRFTLVSELENSSDYSNAIKWLMTAIVALAATTSSAGSSISYLTIAAALADMAVDLNTSATVANLSLALYILAMAFAPMWWSVLSETQGRRTTYIVSFTLFVIFACVSAVSVNIAMLIIFRILSGGAAASVQSVGAGTVADLWPPKERGHAMGIFYIGPLCGPALAPIIGGALTQELGWRSTMWALCIFGSVNLIMIFACLPETLSRSKLPPPSLVQQQQQQQQHQQHQQQQTEHPVAKSSVTNTMGRILLRIIGPLLLLKYLRHLPILISVFSAAMAFSALYVVNISIQAEFPKVPYHFTTIEVGLLYIAPTLGYAVASILGGKWIDRIMAREAVKAGRYDADGKPVYLPEDRMRENIWLAASLYPASMIWYGWSVEERLPWIVCGIACFFFGLGSMLVLGCVTTMLTEFTPRQASTGIAIITFVRNIFSVVATVVTEPLIDAMGSGWLMTMVGLLAWITGNAAILALRKWGPHWRVNMDKKLNSQK</sequence>
<reference evidence="9" key="1">
    <citation type="journal article" date="2015" name="Genome Announc.">
        <title>Draft whole-genome sequence of the biocontrol agent Trichoderma harzianum T6776.</title>
        <authorList>
            <person name="Baroncelli R."/>
            <person name="Piaggeschi G."/>
            <person name="Fiorini L."/>
            <person name="Bertolini E."/>
            <person name="Zapparata A."/>
            <person name="Pe M.E."/>
            <person name="Sarrocco S."/>
            <person name="Vannacci G."/>
        </authorList>
    </citation>
    <scope>NUCLEOTIDE SEQUENCE [LARGE SCALE GENOMIC DNA]</scope>
    <source>
        <strain evidence="9">T6776</strain>
    </source>
</reference>
<dbReference type="PANTHER" id="PTHR23502">
    <property type="entry name" value="MAJOR FACILITATOR SUPERFAMILY"/>
    <property type="match status" value="1"/>
</dbReference>
<dbReference type="CDD" id="cd17323">
    <property type="entry name" value="MFS_Tpo1_MDR_like"/>
    <property type="match status" value="1"/>
</dbReference>
<dbReference type="AlphaFoldDB" id="A0A0F9XQE8"/>
<proteinExistence type="predicted"/>
<dbReference type="PANTHER" id="PTHR23502:SF5">
    <property type="entry name" value="QUINIDINE RESISTANCE PROTEIN 3"/>
    <property type="match status" value="1"/>
</dbReference>
<dbReference type="InterPro" id="IPR011701">
    <property type="entry name" value="MFS"/>
</dbReference>
<dbReference type="Pfam" id="PF07690">
    <property type="entry name" value="MFS_1"/>
    <property type="match status" value="1"/>
</dbReference>
<dbReference type="GO" id="GO:0015203">
    <property type="term" value="F:polyamine transmembrane transporter activity"/>
    <property type="evidence" value="ECO:0007669"/>
    <property type="project" value="TreeGrafter"/>
</dbReference>
<evidence type="ECO:0000256" key="6">
    <source>
        <dbReference type="SAM" id="Phobius"/>
    </source>
</evidence>
<feature type="transmembrane region" description="Helical" evidence="6">
    <location>
        <begin position="244"/>
        <end position="263"/>
    </location>
</feature>
<evidence type="ECO:0000256" key="5">
    <source>
        <dbReference type="SAM" id="MobiDB-lite"/>
    </source>
</evidence>
<dbReference type="GO" id="GO:0005886">
    <property type="term" value="C:plasma membrane"/>
    <property type="evidence" value="ECO:0007669"/>
    <property type="project" value="TreeGrafter"/>
</dbReference>
<dbReference type="SUPFAM" id="SSF103473">
    <property type="entry name" value="MFS general substrate transporter"/>
    <property type="match status" value="1"/>
</dbReference>
<evidence type="ECO:0000256" key="1">
    <source>
        <dbReference type="ARBA" id="ARBA00004141"/>
    </source>
</evidence>
<organism evidence="8 9">
    <name type="scientific">Trichoderma harzianum</name>
    <name type="common">Hypocrea lixii</name>
    <dbReference type="NCBI Taxonomy" id="5544"/>
    <lineage>
        <taxon>Eukaryota</taxon>
        <taxon>Fungi</taxon>
        <taxon>Dikarya</taxon>
        <taxon>Ascomycota</taxon>
        <taxon>Pezizomycotina</taxon>
        <taxon>Sordariomycetes</taxon>
        <taxon>Hypocreomycetidae</taxon>
        <taxon>Hypocreales</taxon>
        <taxon>Hypocreaceae</taxon>
        <taxon>Trichoderma</taxon>
    </lineage>
</organism>
<keyword evidence="2 6" id="KW-0812">Transmembrane</keyword>
<feature type="transmembrane region" description="Helical" evidence="6">
    <location>
        <begin position="359"/>
        <end position="378"/>
    </location>
</feature>
<evidence type="ECO:0000259" key="7">
    <source>
        <dbReference type="PROSITE" id="PS50850"/>
    </source>
</evidence>
<gene>
    <name evidence="8" type="ORF">THAR02_01174</name>
</gene>
<feature type="transmembrane region" description="Helical" evidence="6">
    <location>
        <begin position="114"/>
        <end position="143"/>
    </location>
</feature>
<evidence type="ECO:0000313" key="8">
    <source>
        <dbReference type="EMBL" id="KKP06685.1"/>
    </source>
</evidence>
<feature type="compositionally biased region" description="Low complexity" evidence="5">
    <location>
        <begin position="310"/>
        <end position="325"/>
    </location>
</feature>
<name>A0A0F9XQE8_TRIHA</name>
<feature type="transmembrane region" description="Helical" evidence="6">
    <location>
        <begin position="509"/>
        <end position="530"/>
    </location>
</feature>
<feature type="transmembrane region" description="Helical" evidence="6">
    <location>
        <begin position="186"/>
        <end position="205"/>
    </location>
</feature>
<dbReference type="EMBL" id="JOKZ01000020">
    <property type="protein sequence ID" value="KKP06685.1"/>
    <property type="molecule type" value="Genomic_DNA"/>
</dbReference>
<dbReference type="OMA" id="RYGISCI"/>
<dbReference type="PROSITE" id="PS50850">
    <property type="entry name" value="MFS"/>
    <property type="match status" value="1"/>
</dbReference>
<accession>A0A0F9XQE8</accession>
<dbReference type="OrthoDB" id="3936150at2759"/>
<keyword evidence="3 6" id="KW-1133">Transmembrane helix</keyword>
<dbReference type="GO" id="GO:0010509">
    <property type="term" value="P:intracellular polyamine homeostasis"/>
    <property type="evidence" value="ECO:0007669"/>
    <property type="project" value="TreeGrafter"/>
</dbReference>
<dbReference type="InterPro" id="IPR036259">
    <property type="entry name" value="MFS_trans_sf"/>
</dbReference>
<feature type="domain" description="Major facilitator superfamily (MFS) profile" evidence="7">
    <location>
        <begin position="116"/>
        <end position="566"/>
    </location>
</feature>
<feature type="transmembrane region" description="Helical" evidence="6">
    <location>
        <begin position="474"/>
        <end position="497"/>
    </location>
</feature>
<feature type="region of interest" description="Disordered" evidence="5">
    <location>
        <begin position="304"/>
        <end position="333"/>
    </location>
</feature>
<feature type="transmembrane region" description="Helical" evidence="6">
    <location>
        <begin position="452"/>
        <end position="468"/>
    </location>
</feature>
<evidence type="ECO:0000313" key="9">
    <source>
        <dbReference type="Proteomes" id="UP000034112"/>
    </source>
</evidence>